<dbReference type="InterPro" id="IPR045330">
    <property type="entry name" value="TRM3/TARBP1"/>
</dbReference>
<sequence length="1264" mass="140862">MAASSNADGGRAADVEAILQFSDESTRKAAFDHYWKKLKAASALVDLSALRICVRLLPPQQDDASHELLAHYIVDRIPTKLDSAESLYILAEICLSDAQLGSRVFENLTAYIVAYIVQGTTVTERSQFHPESPDSDHLRNVVAYLKFIRSSFWLPPTHQHYLTTDLLHAVVKSIGVDGLDEYAHDALSALLNLVAKPSVVVVGQDTVKAEPADAGLYTRDPFLHQKLVDNSLFSRFEELRPEYFVANAGPAFRTWYQWITHATTHDIQLDAVHSSFYWETLRKGLLTGFSDQRKYCLGTLRQSLILSSESIDTSVMLMDVNNRKAYIAQYDRFSTLFETIVLDRYANQVQACLPELSALLGPESLISPSWATALLSSALDSKVQDGIRKLIGNWVLEHISSGQGSVGAHLDFFVNGLLPWATQGNLFTSSMSSTRNVTVCTHGAALANAISQLIVSTPADSDTKKTLSDILTYILDTGGRIFSPSVLFILEGLLSGLKIRLVNLEATEVQLVFRISRLPAFPEIAADLLSVYCAKLSNYIDSRSVRLQEVPGFEGLDARYNVLEHNKPTGMMVPLAQHQFTGNSNPLGDFVNRLRISQHKTIQSEAFGAACGELLTIFQYSKPEAILPNELLQVLDALWEEADRLEYPRSVIVNIPPIFFHAACLKACVLARPGESASNDLVALLQKVLDHMQRLTEGKPYLLSVLGISLRKACFFEPQIMHILPLEDFLVRFINNPPLARKEFLFEVVAAQKLEAFFPHRSYASYYGEREWYGYAAILDLLNRFPESHSAIAKCVLDRILDPWRTQTPPVPIIGKWKNVFQLQTMLLLAEKCIGESDVDAYLDGFMHALFLEQWPRYRFLLEWIITRIYHRFPGKVERVLTDLANLNENSPVQIASLTKLALLSAPFLDSESFTLKLMIQLIPFSASPKVHVRHEAHWSFPIIFGLAKERGWRGITENPAFQALDHHVRSLDKFITPPLTIRTIKLDAVKDFTLTNIFQGQYLNIETPELERVAHKDFQSLYEDDCVHSSEVAIPPAHVPLGGPTSHTNASSAPGYQKDETVTESKIADANPAFFQTKSGFDFASLLPAQGPPSSQQKRPASVVLIASLIDNPTNLGGLSRISESFGLEALYIDDLKKTAHRDFKATSVTSEKHLTIRQLKVPAIPDFLISMKRQGYEVVGIEQTDRSGMLGEEAGGKGVGTLPEKCVLVLGSERGGITSEVLAAIDRCVEIKTVGVTRSLNVQTAGGIAVYEWWREWARRRD</sequence>
<organism evidence="5 6">
    <name type="scientific">Massarina eburnea CBS 473.64</name>
    <dbReference type="NCBI Taxonomy" id="1395130"/>
    <lineage>
        <taxon>Eukaryota</taxon>
        <taxon>Fungi</taxon>
        <taxon>Dikarya</taxon>
        <taxon>Ascomycota</taxon>
        <taxon>Pezizomycotina</taxon>
        <taxon>Dothideomycetes</taxon>
        <taxon>Pleosporomycetidae</taxon>
        <taxon>Pleosporales</taxon>
        <taxon>Massarineae</taxon>
        <taxon>Massarinaceae</taxon>
        <taxon>Massarina</taxon>
    </lineage>
</organism>
<dbReference type="OrthoDB" id="241340at2759"/>
<feature type="domain" description="tRNA/rRNA methyltransferase SpoU type" evidence="4">
    <location>
        <begin position="1104"/>
        <end position="1253"/>
    </location>
</feature>
<reference evidence="5" key="1">
    <citation type="journal article" date="2020" name="Stud. Mycol.">
        <title>101 Dothideomycetes genomes: a test case for predicting lifestyles and emergence of pathogens.</title>
        <authorList>
            <person name="Haridas S."/>
            <person name="Albert R."/>
            <person name="Binder M."/>
            <person name="Bloem J."/>
            <person name="Labutti K."/>
            <person name="Salamov A."/>
            <person name="Andreopoulos B."/>
            <person name="Baker S."/>
            <person name="Barry K."/>
            <person name="Bills G."/>
            <person name="Bluhm B."/>
            <person name="Cannon C."/>
            <person name="Castanera R."/>
            <person name="Culley D."/>
            <person name="Daum C."/>
            <person name="Ezra D."/>
            <person name="Gonzalez J."/>
            <person name="Henrissat B."/>
            <person name="Kuo A."/>
            <person name="Liang C."/>
            <person name="Lipzen A."/>
            <person name="Lutzoni F."/>
            <person name="Magnuson J."/>
            <person name="Mondo S."/>
            <person name="Nolan M."/>
            <person name="Ohm R."/>
            <person name="Pangilinan J."/>
            <person name="Park H.-J."/>
            <person name="Ramirez L."/>
            <person name="Alfaro M."/>
            <person name="Sun H."/>
            <person name="Tritt A."/>
            <person name="Yoshinaga Y."/>
            <person name="Zwiers L.-H."/>
            <person name="Turgeon B."/>
            <person name="Goodwin S."/>
            <person name="Spatafora J."/>
            <person name="Crous P."/>
            <person name="Grigoriev I."/>
        </authorList>
    </citation>
    <scope>NUCLEOTIDE SEQUENCE</scope>
    <source>
        <strain evidence="5">CBS 473.64</strain>
    </source>
</reference>
<dbReference type="CDD" id="cd18091">
    <property type="entry name" value="SpoU-like_TRM3-like"/>
    <property type="match status" value="1"/>
</dbReference>
<name>A0A6A6SHC5_9PLEO</name>
<evidence type="ECO:0000259" key="4">
    <source>
        <dbReference type="Pfam" id="PF00588"/>
    </source>
</evidence>
<dbReference type="GO" id="GO:0016423">
    <property type="term" value="F:tRNA (guanine) methyltransferase activity"/>
    <property type="evidence" value="ECO:0007669"/>
    <property type="project" value="InterPro"/>
</dbReference>
<dbReference type="GO" id="GO:0030488">
    <property type="term" value="P:tRNA methylation"/>
    <property type="evidence" value="ECO:0007669"/>
    <property type="project" value="InterPro"/>
</dbReference>
<evidence type="ECO:0000313" key="5">
    <source>
        <dbReference type="EMBL" id="KAF2646351.1"/>
    </source>
</evidence>
<dbReference type="InterPro" id="IPR001537">
    <property type="entry name" value="SpoU_MeTrfase"/>
</dbReference>
<dbReference type="InterPro" id="IPR029026">
    <property type="entry name" value="tRNA_m1G_MTases_N"/>
</dbReference>
<dbReference type="InterPro" id="IPR044748">
    <property type="entry name" value="Trm3/TARBP1_C"/>
</dbReference>
<keyword evidence="2" id="KW-0808">Transferase</keyword>
<gene>
    <name evidence="5" type="ORF">P280DRAFT_544725</name>
</gene>
<evidence type="ECO:0000256" key="2">
    <source>
        <dbReference type="ARBA" id="ARBA00022679"/>
    </source>
</evidence>
<dbReference type="SUPFAM" id="SSF75217">
    <property type="entry name" value="alpha/beta knot"/>
    <property type="match status" value="1"/>
</dbReference>
<evidence type="ECO:0000313" key="6">
    <source>
        <dbReference type="Proteomes" id="UP000799753"/>
    </source>
</evidence>
<feature type="compositionally biased region" description="Polar residues" evidence="3">
    <location>
        <begin position="1046"/>
        <end position="1055"/>
    </location>
</feature>
<dbReference type="EMBL" id="MU006776">
    <property type="protein sequence ID" value="KAF2646351.1"/>
    <property type="molecule type" value="Genomic_DNA"/>
</dbReference>
<proteinExistence type="predicted"/>
<keyword evidence="6" id="KW-1185">Reference proteome</keyword>
<accession>A0A6A6SHC5</accession>
<keyword evidence="1" id="KW-0489">Methyltransferase</keyword>
<dbReference type="AlphaFoldDB" id="A0A6A6SHC5"/>
<protein>
    <recommendedName>
        <fullName evidence="4">tRNA/rRNA methyltransferase SpoU type domain-containing protein</fullName>
    </recommendedName>
</protein>
<dbReference type="Pfam" id="PF00588">
    <property type="entry name" value="SpoU_methylase"/>
    <property type="match status" value="1"/>
</dbReference>
<dbReference type="Proteomes" id="UP000799753">
    <property type="component" value="Unassembled WGS sequence"/>
</dbReference>
<dbReference type="PANTHER" id="PTHR12029:SF11">
    <property type="entry name" value="METHYLTRANSFERASE TARBP1-RELATED"/>
    <property type="match status" value="1"/>
</dbReference>
<evidence type="ECO:0000256" key="3">
    <source>
        <dbReference type="SAM" id="MobiDB-lite"/>
    </source>
</evidence>
<dbReference type="GO" id="GO:0003723">
    <property type="term" value="F:RNA binding"/>
    <property type="evidence" value="ECO:0007669"/>
    <property type="project" value="InterPro"/>
</dbReference>
<dbReference type="InterPro" id="IPR029028">
    <property type="entry name" value="Alpha/beta_knot_MTases"/>
</dbReference>
<feature type="region of interest" description="Disordered" evidence="3">
    <location>
        <begin position="1038"/>
        <end position="1061"/>
    </location>
</feature>
<dbReference type="PANTHER" id="PTHR12029">
    <property type="entry name" value="RNA METHYLTRANSFERASE"/>
    <property type="match status" value="1"/>
</dbReference>
<dbReference type="Gene3D" id="3.40.1280.10">
    <property type="match status" value="1"/>
</dbReference>
<evidence type="ECO:0000256" key="1">
    <source>
        <dbReference type="ARBA" id="ARBA00022603"/>
    </source>
</evidence>